<dbReference type="SUPFAM" id="SSF55781">
    <property type="entry name" value="GAF domain-like"/>
    <property type="match status" value="1"/>
</dbReference>
<dbReference type="SUPFAM" id="SSF46785">
    <property type="entry name" value="Winged helix' DNA-binding domain"/>
    <property type="match status" value="1"/>
</dbReference>
<dbReference type="Proteomes" id="UP000037269">
    <property type="component" value="Unassembled WGS sequence"/>
</dbReference>
<dbReference type="Pfam" id="PF09339">
    <property type="entry name" value="HTH_IclR"/>
    <property type="match status" value="1"/>
</dbReference>
<dbReference type="InterPro" id="IPR036388">
    <property type="entry name" value="WH-like_DNA-bd_sf"/>
</dbReference>
<keyword evidence="1" id="KW-0805">Transcription regulation</keyword>
<protein>
    <submittedName>
        <fullName evidence="7">Transcriptional regulator, IclR family</fullName>
    </submittedName>
</protein>
<dbReference type="GeneID" id="42307352"/>
<keyword evidence="3" id="KW-0804">Transcription</keyword>
<evidence type="ECO:0000313" key="6">
    <source>
        <dbReference type="EMBL" id="KON97340.1"/>
    </source>
</evidence>
<dbReference type="PROSITE" id="PS51077">
    <property type="entry name" value="HTH_ICLR"/>
    <property type="match status" value="1"/>
</dbReference>
<evidence type="ECO:0000313" key="9">
    <source>
        <dbReference type="Proteomes" id="UP000182836"/>
    </source>
</evidence>
<dbReference type="Gene3D" id="3.30.450.40">
    <property type="match status" value="1"/>
</dbReference>
<evidence type="ECO:0000313" key="8">
    <source>
        <dbReference type="Proteomes" id="UP000037269"/>
    </source>
</evidence>
<dbReference type="PANTHER" id="PTHR30136:SF8">
    <property type="entry name" value="TRANSCRIPTIONAL REGULATORY PROTEIN"/>
    <property type="match status" value="1"/>
</dbReference>
<evidence type="ECO:0000259" key="4">
    <source>
        <dbReference type="PROSITE" id="PS51077"/>
    </source>
</evidence>
<dbReference type="InterPro" id="IPR014757">
    <property type="entry name" value="Tscrpt_reg_IclR_C"/>
</dbReference>
<evidence type="ECO:0000259" key="5">
    <source>
        <dbReference type="PROSITE" id="PS51078"/>
    </source>
</evidence>
<keyword evidence="2" id="KW-0238">DNA-binding</keyword>
<evidence type="ECO:0000256" key="2">
    <source>
        <dbReference type="ARBA" id="ARBA00023125"/>
    </source>
</evidence>
<organism evidence="6 8">
    <name type="scientific">Aneurinibacillus migulanus</name>
    <name type="common">Bacillus migulanus</name>
    <dbReference type="NCBI Taxonomy" id="47500"/>
    <lineage>
        <taxon>Bacteria</taxon>
        <taxon>Bacillati</taxon>
        <taxon>Bacillota</taxon>
        <taxon>Bacilli</taxon>
        <taxon>Bacillales</taxon>
        <taxon>Paenibacillaceae</taxon>
        <taxon>Aneurinibacillus group</taxon>
        <taxon>Aneurinibacillus</taxon>
    </lineage>
</organism>
<reference evidence="6 8" key="1">
    <citation type="submission" date="2015-07" db="EMBL/GenBank/DDBJ databases">
        <title>Fjat-14205 dsm 2895.</title>
        <authorList>
            <person name="Liu B."/>
            <person name="Wang J."/>
            <person name="Zhu Y."/>
            <person name="Liu G."/>
            <person name="Chen Q."/>
            <person name="Chen Z."/>
            <person name="Lan J."/>
            <person name="Che J."/>
            <person name="Ge C."/>
            <person name="Shi H."/>
            <person name="Pan Z."/>
            <person name="Liu X."/>
        </authorList>
    </citation>
    <scope>NUCLEOTIDE SEQUENCE [LARGE SCALE GENOMIC DNA]</scope>
    <source>
        <strain evidence="6 8">DSM 2895</strain>
    </source>
</reference>
<dbReference type="EMBL" id="FNED01000010">
    <property type="protein sequence ID" value="SDJ01232.1"/>
    <property type="molecule type" value="Genomic_DNA"/>
</dbReference>
<name>A0A0D1WH50_ANEMI</name>
<feature type="domain" description="IclR-ED" evidence="5">
    <location>
        <begin position="74"/>
        <end position="252"/>
    </location>
</feature>
<dbReference type="AlphaFoldDB" id="A0A0D1WH50"/>
<gene>
    <name evidence="6" type="ORF">AF333_19555</name>
    <name evidence="7" type="ORF">SAMN04487909_110120</name>
</gene>
<accession>A0A0D1WH50</accession>
<dbReference type="PATRIC" id="fig|47500.8.peg.4995"/>
<dbReference type="InterPro" id="IPR029016">
    <property type="entry name" value="GAF-like_dom_sf"/>
</dbReference>
<dbReference type="OrthoDB" id="6687062at2"/>
<dbReference type="GO" id="GO:0003700">
    <property type="term" value="F:DNA-binding transcription factor activity"/>
    <property type="evidence" value="ECO:0007669"/>
    <property type="project" value="TreeGrafter"/>
</dbReference>
<keyword evidence="8" id="KW-1185">Reference proteome</keyword>
<reference evidence="7 9" key="2">
    <citation type="submission" date="2016-10" db="EMBL/GenBank/DDBJ databases">
        <authorList>
            <person name="de Groot N.N."/>
        </authorList>
    </citation>
    <scope>NUCLEOTIDE SEQUENCE [LARGE SCALE GENOMIC DNA]</scope>
    <source>
        <strain evidence="7 9">DSM 2895</strain>
    </source>
</reference>
<dbReference type="Proteomes" id="UP000182836">
    <property type="component" value="Unassembled WGS sequence"/>
</dbReference>
<dbReference type="SMART" id="SM00346">
    <property type="entry name" value="HTH_ICLR"/>
    <property type="match status" value="1"/>
</dbReference>
<dbReference type="Gene3D" id="1.10.10.10">
    <property type="entry name" value="Winged helix-like DNA-binding domain superfamily/Winged helix DNA-binding domain"/>
    <property type="match status" value="1"/>
</dbReference>
<evidence type="ECO:0000256" key="1">
    <source>
        <dbReference type="ARBA" id="ARBA00023015"/>
    </source>
</evidence>
<evidence type="ECO:0000313" key="7">
    <source>
        <dbReference type="EMBL" id="SDJ01232.1"/>
    </source>
</evidence>
<proteinExistence type="predicted"/>
<dbReference type="STRING" id="47500.AF333_19555"/>
<dbReference type="EMBL" id="LGUG01000004">
    <property type="protein sequence ID" value="KON97340.1"/>
    <property type="molecule type" value="Genomic_DNA"/>
</dbReference>
<sequence>MKNDLEMNGQGIQSLELGIGILKKIGEAEKPLSITEIAERANISKSKLHRYLTSFWRTGFLERDASLRYTIGDALIQIGLRACQRIDIKEQARPVLLRLKEALNETVALSIWGEGGPYFIDLEESNRQIKIGIQVGSTGSMINTTAGQLFAAYMPEGRTEKLIQKELEQVPEDVDAFKQTLAMIRRRGFSQTTESLVPGIVAIGCPIFNGDDKIVAAITVIGLLGVLDLSDESQTVNMLKKECLNLSRSLGYQGKF</sequence>
<dbReference type="GO" id="GO:0003677">
    <property type="term" value="F:DNA binding"/>
    <property type="evidence" value="ECO:0007669"/>
    <property type="project" value="UniProtKB-KW"/>
</dbReference>
<dbReference type="Pfam" id="PF01614">
    <property type="entry name" value="IclR_C"/>
    <property type="match status" value="1"/>
</dbReference>
<evidence type="ECO:0000256" key="3">
    <source>
        <dbReference type="ARBA" id="ARBA00023163"/>
    </source>
</evidence>
<dbReference type="RefSeq" id="WP_043064778.1">
    <property type="nucleotide sequence ID" value="NZ_BJOA01000051.1"/>
</dbReference>
<dbReference type="InterPro" id="IPR036390">
    <property type="entry name" value="WH_DNA-bd_sf"/>
</dbReference>
<dbReference type="InterPro" id="IPR005471">
    <property type="entry name" value="Tscrpt_reg_IclR_N"/>
</dbReference>
<dbReference type="PANTHER" id="PTHR30136">
    <property type="entry name" value="HELIX-TURN-HELIX TRANSCRIPTIONAL REGULATOR, ICLR FAMILY"/>
    <property type="match status" value="1"/>
</dbReference>
<feature type="domain" description="HTH iclR-type" evidence="4">
    <location>
        <begin position="12"/>
        <end position="73"/>
    </location>
</feature>
<dbReference type="PROSITE" id="PS51078">
    <property type="entry name" value="ICLR_ED"/>
    <property type="match status" value="1"/>
</dbReference>
<dbReference type="InterPro" id="IPR050707">
    <property type="entry name" value="HTH_MetabolicPath_Reg"/>
</dbReference>
<dbReference type="GO" id="GO:0045892">
    <property type="term" value="P:negative regulation of DNA-templated transcription"/>
    <property type="evidence" value="ECO:0007669"/>
    <property type="project" value="UniProtKB-ARBA"/>
</dbReference>